<name>A0A1I8BXF1_MELHA</name>
<dbReference type="Proteomes" id="UP000095281">
    <property type="component" value="Unplaced"/>
</dbReference>
<reference evidence="4" key="1">
    <citation type="submission" date="2016-11" db="UniProtKB">
        <authorList>
            <consortium name="WormBaseParasite"/>
        </authorList>
    </citation>
    <scope>IDENTIFICATION</scope>
</reference>
<protein>
    <submittedName>
        <fullName evidence="4">Arrestin_N domain-containing protein</fullName>
    </submittedName>
</protein>
<dbReference type="InterPro" id="IPR014752">
    <property type="entry name" value="Arrestin-like_C"/>
</dbReference>
<evidence type="ECO:0000313" key="4">
    <source>
        <dbReference type="WBParaSite" id="MhA1_Contig755.frz3.gene13"/>
    </source>
</evidence>
<dbReference type="InterPro" id="IPR011021">
    <property type="entry name" value="Arrestin-like_N"/>
</dbReference>
<keyword evidence="3" id="KW-1185">Reference proteome</keyword>
<dbReference type="AlphaFoldDB" id="A0A1I8BXF1"/>
<accession>A0A1I8BXF1</accession>
<evidence type="ECO:0000259" key="2">
    <source>
        <dbReference type="Pfam" id="PF00339"/>
    </source>
</evidence>
<evidence type="ECO:0000313" key="3">
    <source>
        <dbReference type="Proteomes" id="UP000095281"/>
    </source>
</evidence>
<dbReference type="InterPro" id="IPR014756">
    <property type="entry name" value="Ig_E-set"/>
</dbReference>
<feature type="domain" description="Arrestin-like N-terminal" evidence="2">
    <location>
        <begin position="18"/>
        <end position="135"/>
    </location>
</feature>
<dbReference type="Pfam" id="PF00339">
    <property type="entry name" value="Arrestin_N"/>
    <property type="match status" value="1"/>
</dbReference>
<comment type="similarity">
    <text evidence="1">Belongs to the arrestin family.</text>
</comment>
<dbReference type="SUPFAM" id="SSF81296">
    <property type="entry name" value="E set domains"/>
    <property type="match status" value="1"/>
</dbReference>
<sequence length="145" mass="16613">MKIENFVLKLEKPQNLDENYFYLAGEEIKGKLNISTKEKTRIARLSLRTIGSTYTGWQYSNSEYESKEIILDIYNDLTENLSIYCDEAMELNCGEYNIEFTVKIPINVISSYNEENYGNVKYTIVATLDIAEDCGESEIVSGSEI</sequence>
<proteinExistence type="inferred from homology"/>
<dbReference type="Gene3D" id="2.60.40.640">
    <property type="match status" value="1"/>
</dbReference>
<evidence type="ECO:0000256" key="1">
    <source>
        <dbReference type="ARBA" id="ARBA00005298"/>
    </source>
</evidence>
<dbReference type="WBParaSite" id="MhA1_Contig755.frz3.gene13">
    <property type="protein sequence ID" value="MhA1_Contig755.frz3.gene13"/>
    <property type="gene ID" value="MhA1_Contig755.frz3.gene13"/>
</dbReference>
<organism evidence="3 4">
    <name type="scientific">Meloidogyne hapla</name>
    <name type="common">Root-knot nematode worm</name>
    <dbReference type="NCBI Taxonomy" id="6305"/>
    <lineage>
        <taxon>Eukaryota</taxon>
        <taxon>Metazoa</taxon>
        <taxon>Ecdysozoa</taxon>
        <taxon>Nematoda</taxon>
        <taxon>Chromadorea</taxon>
        <taxon>Rhabditida</taxon>
        <taxon>Tylenchina</taxon>
        <taxon>Tylenchomorpha</taxon>
        <taxon>Tylenchoidea</taxon>
        <taxon>Meloidogynidae</taxon>
        <taxon>Meloidogyninae</taxon>
        <taxon>Meloidogyne</taxon>
    </lineage>
</organism>